<organism evidence="1 2">
    <name type="scientific">Aporhodopirellula rubra</name>
    <dbReference type="NCBI Taxonomy" id="980271"/>
    <lineage>
        <taxon>Bacteria</taxon>
        <taxon>Pseudomonadati</taxon>
        <taxon>Planctomycetota</taxon>
        <taxon>Planctomycetia</taxon>
        <taxon>Pirellulales</taxon>
        <taxon>Pirellulaceae</taxon>
        <taxon>Aporhodopirellula</taxon>
    </lineage>
</organism>
<protein>
    <submittedName>
        <fullName evidence="1">Uncharacterized protein</fullName>
    </submittedName>
</protein>
<dbReference type="Proteomes" id="UP000536179">
    <property type="component" value="Unassembled WGS sequence"/>
</dbReference>
<evidence type="ECO:0000313" key="1">
    <source>
        <dbReference type="EMBL" id="MBB3210570.1"/>
    </source>
</evidence>
<reference evidence="1 2" key="1">
    <citation type="submission" date="2020-08" db="EMBL/GenBank/DDBJ databases">
        <title>Genomic Encyclopedia of Type Strains, Phase III (KMG-III): the genomes of soil and plant-associated and newly described type strains.</title>
        <authorList>
            <person name="Whitman W."/>
        </authorList>
    </citation>
    <scope>NUCLEOTIDE SEQUENCE [LARGE SCALE GENOMIC DNA]</scope>
    <source>
        <strain evidence="1 2">CECT 8075</strain>
    </source>
</reference>
<gene>
    <name evidence="1" type="ORF">FHS27_006417</name>
</gene>
<dbReference type="AlphaFoldDB" id="A0A7W5E5K8"/>
<proteinExistence type="predicted"/>
<comment type="caution">
    <text evidence="1">The sequence shown here is derived from an EMBL/GenBank/DDBJ whole genome shotgun (WGS) entry which is preliminary data.</text>
</comment>
<dbReference type="EMBL" id="JACHXU010000042">
    <property type="protein sequence ID" value="MBB3210570.1"/>
    <property type="molecule type" value="Genomic_DNA"/>
</dbReference>
<name>A0A7W5E5K8_9BACT</name>
<keyword evidence="2" id="KW-1185">Reference proteome</keyword>
<accession>A0A7W5E5K8</accession>
<evidence type="ECO:0000313" key="2">
    <source>
        <dbReference type="Proteomes" id="UP000536179"/>
    </source>
</evidence>
<sequence>MHADARPNSRLASGERMRDDIVVWGVVNEVGCSWHLPKDLLTLATAA</sequence>